<feature type="transmembrane region" description="Helical" evidence="6">
    <location>
        <begin position="444"/>
        <end position="465"/>
    </location>
</feature>
<feature type="transmembrane region" description="Helical" evidence="6">
    <location>
        <begin position="506"/>
        <end position="523"/>
    </location>
</feature>
<dbReference type="PANTHER" id="PTHR30619">
    <property type="entry name" value="DNA INTERNALIZATION/COMPETENCE PROTEIN COMEC/REC2"/>
    <property type="match status" value="1"/>
</dbReference>
<dbReference type="InterPro" id="IPR052159">
    <property type="entry name" value="Competence_DNA_uptake"/>
</dbReference>
<keyword evidence="2" id="KW-1003">Cell membrane</keyword>
<evidence type="ECO:0000256" key="1">
    <source>
        <dbReference type="ARBA" id="ARBA00004651"/>
    </source>
</evidence>
<evidence type="ECO:0000259" key="8">
    <source>
        <dbReference type="Pfam" id="PF13567"/>
    </source>
</evidence>
<dbReference type="Proteomes" id="UP001595885">
    <property type="component" value="Unassembled WGS sequence"/>
</dbReference>
<dbReference type="Pfam" id="PF13567">
    <property type="entry name" value="DUF4131"/>
    <property type="match status" value="1"/>
</dbReference>
<feature type="transmembrane region" description="Helical" evidence="6">
    <location>
        <begin position="412"/>
        <end position="437"/>
    </location>
</feature>
<dbReference type="Pfam" id="PF03772">
    <property type="entry name" value="Competence"/>
    <property type="match status" value="1"/>
</dbReference>
<feature type="domain" description="ComEC/Rec2-related protein" evidence="7">
    <location>
        <begin position="230"/>
        <end position="500"/>
    </location>
</feature>
<feature type="transmembrane region" description="Helical" evidence="6">
    <location>
        <begin position="352"/>
        <end position="370"/>
    </location>
</feature>
<accession>A0ABV9NZL5</accession>
<feature type="transmembrane region" description="Helical" evidence="6">
    <location>
        <begin position="57"/>
        <end position="78"/>
    </location>
</feature>
<dbReference type="RefSeq" id="WP_379737996.1">
    <property type="nucleotide sequence ID" value="NZ_JBHSGW010000001.1"/>
</dbReference>
<keyword evidence="5 6" id="KW-0472">Membrane</keyword>
<organism evidence="9 10">
    <name type="scientific">Flavobacterium ponti</name>
    <dbReference type="NCBI Taxonomy" id="665133"/>
    <lineage>
        <taxon>Bacteria</taxon>
        <taxon>Pseudomonadati</taxon>
        <taxon>Bacteroidota</taxon>
        <taxon>Flavobacteriia</taxon>
        <taxon>Flavobacteriales</taxon>
        <taxon>Flavobacteriaceae</taxon>
        <taxon>Flavobacterium</taxon>
    </lineage>
</organism>
<evidence type="ECO:0000313" key="10">
    <source>
        <dbReference type="Proteomes" id="UP001595885"/>
    </source>
</evidence>
<comment type="subcellular location">
    <subcellularLocation>
        <location evidence="1">Cell membrane</location>
        <topology evidence="1">Multi-pass membrane protein</topology>
    </subcellularLocation>
</comment>
<dbReference type="NCBIfam" id="TIGR00360">
    <property type="entry name" value="ComEC_N-term"/>
    <property type="match status" value="1"/>
</dbReference>
<evidence type="ECO:0000259" key="7">
    <source>
        <dbReference type="Pfam" id="PF03772"/>
    </source>
</evidence>
<proteinExistence type="predicted"/>
<evidence type="ECO:0000313" key="9">
    <source>
        <dbReference type="EMBL" id="MFC4738792.1"/>
    </source>
</evidence>
<reference evidence="10" key="1">
    <citation type="journal article" date="2019" name="Int. J. Syst. Evol. Microbiol.">
        <title>The Global Catalogue of Microorganisms (GCM) 10K type strain sequencing project: providing services to taxonomists for standard genome sequencing and annotation.</title>
        <authorList>
            <consortium name="The Broad Institute Genomics Platform"/>
            <consortium name="The Broad Institute Genome Sequencing Center for Infectious Disease"/>
            <person name="Wu L."/>
            <person name="Ma J."/>
        </authorList>
    </citation>
    <scope>NUCLEOTIDE SEQUENCE [LARGE SCALE GENOMIC DNA]</scope>
    <source>
        <strain evidence="10">CCUG 50349</strain>
    </source>
</reference>
<name>A0ABV9NZL5_9FLAO</name>
<feature type="transmembrane region" description="Helical" evidence="6">
    <location>
        <begin position="285"/>
        <end position="307"/>
    </location>
</feature>
<feature type="domain" description="DUF4131" evidence="8">
    <location>
        <begin position="37"/>
        <end position="187"/>
    </location>
</feature>
<feature type="transmembrane region" description="Helical" evidence="6">
    <location>
        <begin position="32"/>
        <end position="51"/>
    </location>
</feature>
<feature type="transmembrane region" description="Helical" evidence="6">
    <location>
        <begin position="477"/>
        <end position="499"/>
    </location>
</feature>
<evidence type="ECO:0000256" key="3">
    <source>
        <dbReference type="ARBA" id="ARBA00022692"/>
    </source>
</evidence>
<sequence length="670" mass="77512">MDVLKYPIITIALCFGLGILIQNYLCFSLITILFSTSILFVLFLILLFFNRNKNKKNIFFGLVTYLLILSISALSLYVHQDVHNKNHYTNLKIKENNSIKGFAVETLKPNEFYTKFLFEIDSFNHQKSSGKILVYFSNKNSDSLQIGDLVSFQSEIKPIQKNYNPDTFDYSNYMANQNVFHQIKCFENDYFIGSKVKKFTFYINKLRQKLVHSFDAHHFSVRTKSILNALLLGQKQQIDSETLNDYKNAGVVHVLAISGLHIGIIYVFFNFIFGFLNRFKHGKTIKLVIILLLLWLFALISGMSASITRSVTMFTFIAIGTFLNRKNFMFNAVAGSFLFLLIYNPLYVFDVGFQLSYAAVISILLFQPFYEKFYWSKNKIVVYISDLFLVSLAAQLGVLPLMMLYFKQIPTLFLLANFIVIPIATVVLILGIVVLFLNFTAMPIALFLGKLISLAVEIMNNYIHYLSSFQNYIIKNITFTPLLTVGLYLIILSVVYWIYKPKNKNILYVLSFTLAFQILYFYTKNETSQKTELIVFNNKESIIATFEANKIIVFSNDSLIHQNQNLQEYATAKFNPEVVFYPLENVLLFKNKQILIVDESRIYNTTIKPDVVIIRQNSRINIERLIQATSPKIIIADKSNSYTSIKRWKATCLKHKIPFHAIVEKGFYRM</sequence>
<gene>
    <name evidence="9" type="ORF">ACFO3U_02175</name>
</gene>
<keyword evidence="3 6" id="KW-0812">Transmembrane</keyword>
<keyword evidence="10" id="KW-1185">Reference proteome</keyword>
<evidence type="ECO:0000256" key="5">
    <source>
        <dbReference type="ARBA" id="ARBA00023136"/>
    </source>
</evidence>
<evidence type="ECO:0000256" key="2">
    <source>
        <dbReference type="ARBA" id="ARBA00022475"/>
    </source>
</evidence>
<keyword evidence="4 6" id="KW-1133">Transmembrane helix</keyword>
<protein>
    <submittedName>
        <fullName evidence="9">ComEC/Rec2 family competence protein</fullName>
    </submittedName>
</protein>
<comment type="caution">
    <text evidence="9">The sequence shown here is derived from an EMBL/GenBank/DDBJ whole genome shotgun (WGS) entry which is preliminary data.</text>
</comment>
<dbReference type="EMBL" id="JBHSGW010000001">
    <property type="protein sequence ID" value="MFC4738792.1"/>
    <property type="molecule type" value="Genomic_DNA"/>
</dbReference>
<dbReference type="PANTHER" id="PTHR30619:SF1">
    <property type="entry name" value="RECOMBINATION PROTEIN 2"/>
    <property type="match status" value="1"/>
</dbReference>
<evidence type="ECO:0000256" key="4">
    <source>
        <dbReference type="ARBA" id="ARBA00022989"/>
    </source>
</evidence>
<feature type="transmembrane region" description="Helical" evidence="6">
    <location>
        <begin position="328"/>
        <end position="346"/>
    </location>
</feature>
<feature type="transmembrane region" description="Helical" evidence="6">
    <location>
        <begin position="6"/>
        <end position="25"/>
    </location>
</feature>
<feature type="transmembrane region" description="Helical" evidence="6">
    <location>
        <begin position="382"/>
        <end position="406"/>
    </location>
</feature>
<evidence type="ECO:0000256" key="6">
    <source>
        <dbReference type="SAM" id="Phobius"/>
    </source>
</evidence>
<feature type="transmembrane region" description="Helical" evidence="6">
    <location>
        <begin position="251"/>
        <end position="273"/>
    </location>
</feature>
<dbReference type="InterPro" id="IPR025405">
    <property type="entry name" value="DUF4131"/>
</dbReference>
<dbReference type="InterPro" id="IPR004477">
    <property type="entry name" value="ComEC_N"/>
</dbReference>